<dbReference type="AlphaFoldDB" id="A0A2P2J9Y3"/>
<dbReference type="GO" id="GO:0003700">
    <property type="term" value="F:DNA-binding transcription factor activity"/>
    <property type="evidence" value="ECO:0007669"/>
    <property type="project" value="InterPro"/>
</dbReference>
<feature type="compositionally biased region" description="Low complexity" evidence="4">
    <location>
        <begin position="187"/>
        <end position="199"/>
    </location>
</feature>
<keyword evidence="1" id="KW-0678">Repressor</keyword>
<reference evidence="5" key="1">
    <citation type="submission" date="2018-02" db="EMBL/GenBank/DDBJ databases">
        <title>Rhizophora mucronata_Transcriptome.</title>
        <authorList>
            <person name="Meera S.P."/>
            <person name="Sreeshan A."/>
            <person name="Augustine A."/>
        </authorList>
    </citation>
    <scope>NUCLEOTIDE SEQUENCE</scope>
    <source>
        <tissue evidence="5">Leaf</tissue>
    </source>
</reference>
<feature type="region of interest" description="Disordered" evidence="4">
    <location>
        <begin position="1"/>
        <end position="43"/>
    </location>
</feature>
<proteinExistence type="predicted"/>
<dbReference type="PANTHER" id="PTHR33388">
    <property type="entry name" value="OS01G0212500 PROTEIN"/>
    <property type="match status" value="1"/>
</dbReference>
<feature type="compositionally biased region" description="Basic residues" evidence="4">
    <location>
        <begin position="29"/>
        <end position="39"/>
    </location>
</feature>
<evidence type="ECO:0000256" key="3">
    <source>
        <dbReference type="ARBA" id="ARBA00023163"/>
    </source>
</evidence>
<protein>
    <submittedName>
        <fullName evidence="5">Uncharacterized protein</fullName>
    </submittedName>
</protein>
<dbReference type="InterPro" id="IPR040356">
    <property type="entry name" value="SPEAR"/>
</dbReference>
<feature type="region of interest" description="Disordered" evidence="4">
    <location>
        <begin position="170"/>
        <end position="206"/>
    </location>
</feature>
<accession>A0A2P2J9Y3</accession>
<keyword evidence="3" id="KW-0804">Transcription</keyword>
<keyword evidence="2" id="KW-0805">Transcription regulation</keyword>
<organism evidence="5">
    <name type="scientific">Rhizophora mucronata</name>
    <name type="common">Asiatic mangrove</name>
    <dbReference type="NCBI Taxonomy" id="61149"/>
    <lineage>
        <taxon>Eukaryota</taxon>
        <taxon>Viridiplantae</taxon>
        <taxon>Streptophyta</taxon>
        <taxon>Embryophyta</taxon>
        <taxon>Tracheophyta</taxon>
        <taxon>Spermatophyta</taxon>
        <taxon>Magnoliopsida</taxon>
        <taxon>eudicotyledons</taxon>
        <taxon>Gunneridae</taxon>
        <taxon>Pentapetalae</taxon>
        <taxon>rosids</taxon>
        <taxon>fabids</taxon>
        <taxon>Malpighiales</taxon>
        <taxon>Rhizophoraceae</taxon>
        <taxon>Rhizophora</taxon>
    </lineage>
</organism>
<sequence>MVQEEETQKRCNNNSGSGGGFNMGNTGRSCKKQKQKKVPQRGLGVAQLEKIRLEEQQKKYGSVILPSPPAVSPTRPSNFSVPLPNYQSYSFSIAHPPDVSSPDSRLRPQNGDVVSPNTIPLVNSIGLGWQSVPAPKMLNSCQYTLERESFGVDTGLPFRSSSNFVCESNPIYPLPGPLQKPQRHQQPSPSSSSSSSSLPSPTPTNC</sequence>
<evidence type="ECO:0000256" key="4">
    <source>
        <dbReference type="SAM" id="MobiDB-lite"/>
    </source>
</evidence>
<evidence type="ECO:0000256" key="2">
    <source>
        <dbReference type="ARBA" id="ARBA00023015"/>
    </source>
</evidence>
<evidence type="ECO:0000313" key="5">
    <source>
        <dbReference type="EMBL" id="MBW90278.1"/>
    </source>
</evidence>
<dbReference type="EMBL" id="GGEC01009795">
    <property type="protein sequence ID" value="MBW90278.1"/>
    <property type="molecule type" value="Transcribed_RNA"/>
</dbReference>
<dbReference type="PANTHER" id="PTHR33388:SF1">
    <property type="entry name" value="PROTEIN SPEAR2"/>
    <property type="match status" value="1"/>
</dbReference>
<name>A0A2P2J9Y3_RHIMU</name>
<evidence type="ECO:0000256" key="1">
    <source>
        <dbReference type="ARBA" id="ARBA00022491"/>
    </source>
</evidence>